<evidence type="ECO:0000313" key="2">
    <source>
        <dbReference type="EMBL" id="NWI12558.1"/>
    </source>
</evidence>
<dbReference type="InterPro" id="IPR013783">
    <property type="entry name" value="Ig-like_fold"/>
</dbReference>
<feature type="non-terminal residue" evidence="2">
    <location>
        <position position="162"/>
    </location>
</feature>
<dbReference type="PANTHER" id="PTHR44549">
    <property type="entry name" value="ENDOTHELIAL CELL-SELECTIVE ADHESION MOLECULE"/>
    <property type="match status" value="1"/>
</dbReference>
<dbReference type="GO" id="GO:0007156">
    <property type="term" value="P:homophilic cell adhesion via plasma membrane adhesion molecules"/>
    <property type="evidence" value="ECO:0007669"/>
    <property type="project" value="TreeGrafter"/>
</dbReference>
<proteinExistence type="predicted"/>
<feature type="non-terminal residue" evidence="2">
    <location>
        <position position="1"/>
    </location>
</feature>
<dbReference type="SUPFAM" id="SSF48726">
    <property type="entry name" value="Immunoglobulin"/>
    <property type="match status" value="2"/>
</dbReference>
<organism evidence="2 3">
    <name type="scientific">Crypturellus soui</name>
    <dbReference type="NCBI Taxonomy" id="458187"/>
    <lineage>
        <taxon>Eukaryota</taxon>
        <taxon>Metazoa</taxon>
        <taxon>Chordata</taxon>
        <taxon>Craniata</taxon>
        <taxon>Vertebrata</taxon>
        <taxon>Euteleostomi</taxon>
        <taxon>Archelosauria</taxon>
        <taxon>Archosauria</taxon>
        <taxon>Dinosauria</taxon>
        <taxon>Saurischia</taxon>
        <taxon>Theropoda</taxon>
        <taxon>Coelurosauria</taxon>
        <taxon>Aves</taxon>
        <taxon>Palaeognathae</taxon>
        <taxon>Tinamiformes</taxon>
        <taxon>Tinamidae</taxon>
        <taxon>Crypturellus</taxon>
    </lineage>
</organism>
<dbReference type="Pfam" id="PF13927">
    <property type="entry name" value="Ig_3"/>
    <property type="match status" value="1"/>
</dbReference>
<dbReference type="InterPro" id="IPR003598">
    <property type="entry name" value="Ig_sub2"/>
</dbReference>
<feature type="domain" description="Ig-like" evidence="1">
    <location>
        <begin position="77"/>
        <end position="161"/>
    </location>
</feature>
<dbReference type="InterPro" id="IPR042757">
    <property type="entry name" value="ESAM"/>
</dbReference>
<dbReference type="GO" id="GO:0098632">
    <property type="term" value="F:cell-cell adhesion mediator activity"/>
    <property type="evidence" value="ECO:0007669"/>
    <property type="project" value="TreeGrafter"/>
</dbReference>
<dbReference type="SMART" id="SM00408">
    <property type="entry name" value="IGc2"/>
    <property type="match status" value="1"/>
</dbReference>
<dbReference type="InterPro" id="IPR036179">
    <property type="entry name" value="Ig-like_dom_sf"/>
</dbReference>
<accession>A0A7K4KAC1</accession>
<protein>
    <submittedName>
        <fullName evidence="2">ESAM protein</fullName>
    </submittedName>
</protein>
<dbReference type="InterPro" id="IPR003599">
    <property type="entry name" value="Ig_sub"/>
</dbReference>
<dbReference type="GO" id="GO:0005886">
    <property type="term" value="C:plasma membrane"/>
    <property type="evidence" value="ECO:0007669"/>
    <property type="project" value="TreeGrafter"/>
</dbReference>
<name>A0A7K4KAC1_9AVES</name>
<evidence type="ECO:0000259" key="1">
    <source>
        <dbReference type="PROSITE" id="PS50835"/>
    </source>
</evidence>
<dbReference type="AlphaFoldDB" id="A0A7K4KAC1"/>
<dbReference type="EMBL" id="VWPX01007099">
    <property type="protein sequence ID" value="NWI12558.1"/>
    <property type="molecule type" value="Genomic_DNA"/>
</dbReference>
<gene>
    <name evidence="2" type="primary">Esam</name>
    <name evidence="2" type="ORF">CRYSOU_R05770</name>
</gene>
<dbReference type="PANTHER" id="PTHR44549:SF1">
    <property type="entry name" value="ENDOTHELIAL CELL-SELECTIVE ADHESION MOLECULE"/>
    <property type="match status" value="1"/>
</dbReference>
<dbReference type="Gene3D" id="2.60.40.10">
    <property type="entry name" value="Immunoglobulins"/>
    <property type="match status" value="2"/>
</dbReference>
<reference evidence="2 3" key="1">
    <citation type="submission" date="2019-09" db="EMBL/GenBank/DDBJ databases">
        <title>Bird 10,000 Genomes (B10K) Project - Family phase.</title>
        <authorList>
            <person name="Zhang G."/>
        </authorList>
    </citation>
    <scope>NUCLEOTIDE SEQUENCE [LARGE SCALE GENOMIC DNA]</scope>
    <source>
        <strain evidence="2">B10K-MSB-42743</strain>
        <tissue evidence="2">Heart</tissue>
    </source>
</reference>
<evidence type="ECO:0000313" key="3">
    <source>
        <dbReference type="Proteomes" id="UP000545332"/>
    </source>
</evidence>
<dbReference type="PROSITE" id="PS50835">
    <property type="entry name" value="IG_LIKE"/>
    <property type="match status" value="1"/>
</dbReference>
<dbReference type="SMART" id="SM00409">
    <property type="entry name" value="IG"/>
    <property type="match status" value="2"/>
</dbReference>
<dbReference type="Proteomes" id="UP000545332">
    <property type="component" value="Unassembled WGS sequence"/>
</dbReference>
<dbReference type="OrthoDB" id="10041737at2759"/>
<comment type="caution">
    <text evidence="2">The sequence shown here is derived from an EMBL/GenBank/DDBJ whole genome shotgun (WGS) entry which is preliminary data.</text>
</comment>
<dbReference type="GO" id="GO:0005912">
    <property type="term" value="C:adherens junction"/>
    <property type="evidence" value="ECO:0007669"/>
    <property type="project" value="TreeGrafter"/>
</dbReference>
<sequence length="162" mass="17065">QILTYLDGAVKVEETPLKGRASFLHPVEPSRNLSVLINGTREADSGQYVCTVNVADEAAGRNVAVVNLTVLVPPGAPACRLLGSPGVGRDVTLSCAARHGKPLPHYRWQRAAPAARLFFPPAHDGARGTLRLRNLSADMAGVYVCVAENRAGAASCNLTLAL</sequence>
<dbReference type="InterPro" id="IPR007110">
    <property type="entry name" value="Ig-like_dom"/>
</dbReference>
<keyword evidence="3" id="KW-1185">Reference proteome</keyword>